<keyword evidence="2" id="KW-1185">Reference proteome</keyword>
<name>A0A2U1P127_ARTAN</name>
<dbReference type="EMBL" id="PKPP01001863">
    <property type="protein sequence ID" value="PWA79380.1"/>
    <property type="molecule type" value="Genomic_DNA"/>
</dbReference>
<sequence>MNCWIRFPRTGSRTGEELSGFEPVRAAETWNRTGFAGYSWNQDRILPEPVLTGYGFGFFSVPVQEPVHLAISTRAMHLLCNKAY</sequence>
<dbReference type="Proteomes" id="UP000245207">
    <property type="component" value="Unassembled WGS sequence"/>
</dbReference>
<organism evidence="1 2">
    <name type="scientific">Artemisia annua</name>
    <name type="common">Sweet wormwood</name>
    <dbReference type="NCBI Taxonomy" id="35608"/>
    <lineage>
        <taxon>Eukaryota</taxon>
        <taxon>Viridiplantae</taxon>
        <taxon>Streptophyta</taxon>
        <taxon>Embryophyta</taxon>
        <taxon>Tracheophyta</taxon>
        <taxon>Spermatophyta</taxon>
        <taxon>Magnoliopsida</taxon>
        <taxon>eudicotyledons</taxon>
        <taxon>Gunneridae</taxon>
        <taxon>Pentapetalae</taxon>
        <taxon>asterids</taxon>
        <taxon>campanulids</taxon>
        <taxon>Asterales</taxon>
        <taxon>Asteraceae</taxon>
        <taxon>Asteroideae</taxon>
        <taxon>Anthemideae</taxon>
        <taxon>Artemisiinae</taxon>
        <taxon>Artemisia</taxon>
    </lineage>
</organism>
<proteinExistence type="predicted"/>
<evidence type="ECO:0000313" key="1">
    <source>
        <dbReference type="EMBL" id="PWA79380.1"/>
    </source>
</evidence>
<accession>A0A2U1P127</accession>
<evidence type="ECO:0000313" key="2">
    <source>
        <dbReference type="Proteomes" id="UP000245207"/>
    </source>
</evidence>
<comment type="caution">
    <text evidence="1">The sequence shown here is derived from an EMBL/GenBank/DDBJ whole genome shotgun (WGS) entry which is preliminary data.</text>
</comment>
<gene>
    <name evidence="1" type="ORF">CTI12_AA206360</name>
</gene>
<reference evidence="1 2" key="1">
    <citation type="journal article" date="2018" name="Mol. Plant">
        <title>The genome of Artemisia annua provides insight into the evolution of Asteraceae family and artemisinin biosynthesis.</title>
        <authorList>
            <person name="Shen Q."/>
            <person name="Zhang L."/>
            <person name="Liao Z."/>
            <person name="Wang S."/>
            <person name="Yan T."/>
            <person name="Shi P."/>
            <person name="Liu M."/>
            <person name="Fu X."/>
            <person name="Pan Q."/>
            <person name="Wang Y."/>
            <person name="Lv Z."/>
            <person name="Lu X."/>
            <person name="Zhang F."/>
            <person name="Jiang W."/>
            <person name="Ma Y."/>
            <person name="Chen M."/>
            <person name="Hao X."/>
            <person name="Li L."/>
            <person name="Tang Y."/>
            <person name="Lv G."/>
            <person name="Zhou Y."/>
            <person name="Sun X."/>
            <person name="Brodelius P.E."/>
            <person name="Rose J.K.C."/>
            <person name="Tang K."/>
        </authorList>
    </citation>
    <scope>NUCLEOTIDE SEQUENCE [LARGE SCALE GENOMIC DNA]</scope>
    <source>
        <strain evidence="2">cv. Huhao1</strain>
        <tissue evidence="1">Leaf</tissue>
    </source>
</reference>
<protein>
    <submittedName>
        <fullName evidence="1">Uncharacterized protein</fullName>
    </submittedName>
</protein>
<dbReference type="AlphaFoldDB" id="A0A2U1P127"/>